<keyword evidence="3" id="KW-1185">Reference proteome</keyword>
<dbReference type="OrthoDB" id="1202506at2"/>
<comment type="caution">
    <text evidence="2">The sequence shown here is derived from an EMBL/GenBank/DDBJ whole genome shotgun (WGS) entry which is preliminary data.</text>
</comment>
<dbReference type="EMBL" id="LRPC01000001">
    <property type="protein sequence ID" value="KYG77910.1"/>
    <property type="molecule type" value="Genomic_DNA"/>
</dbReference>
<dbReference type="SUPFAM" id="SSF47162">
    <property type="entry name" value="Apolipoprotein"/>
    <property type="match status" value="1"/>
</dbReference>
<dbReference type="Proteomes" id="UP000075606">
    <property type="component" value="Unassembled WGS sequence"/>
</dbReference>
<sequence>MAKKEEEAKQANPLGMSGDPKIEAVKQLIFGENMQQYDSEFNEIKALIKKTRTEIETELNETRDALNKLINQTKDSLTNEIQDLRSDMNKKVTQLRADMDESVADLDDRKLNRKLLGTLLQEMGKQIAE</sequence>
<dbReference type="RefSeq" id="WP_068216768.1">
    <property type="nucleotide sequence ID" value="NZ_CP139724.1"/>
</dbReference>
<protein>
    <recommendedName>
        <fullName evidence="4">Fructose 1,6-bisphosphatase</fullName>
    </recommendedName>
</protein>
<name>A0A150XGS0_9BACT</name>
<organism evidence="2 3">
    <name type="scientific">Roseivirga spongicola</name>
    <dbReference type="NCBI Taxonomy" id="333140"/>
    <lineage>
        <taxon>Bacteria</taxon>
        <taxon>Pseudomonadati</taxon>
        <taxon>Bacteroidota</taxon>
        <taxon>Cytophagia</taxon>
        <taxon>Cytophagales</taxon>
        <taxon>Roseivirgaceae</taxon>
        <taxon>Roseivirga</taxon>
    </lineage>
</organism>
<evidence type="ECO:0000313" key="3">
    <source>
        <dbReference type="Proteomes" id="UP000075606"/>
    </source>
</evidence>
<dbReference type="AlphaFoldDB" id="A0A150XGS0"/>
<proteinExistence type="predicted"/>
<dbReference type="STRING" id="333140.AWW68_03850"/>
<keyword evidence="1" id="KW-0175">Coiled coil</keyword>
<reference evidence="2 3" key="1">
    <citation type="submission" date="2016-01" db="EMBL/GenBank/DDBJ databases">
        <title>Genome sequencing of Roseivirga spongicola UST030701-084.</title>
        <authorList>
            <person name="Selvaratnam C."/>
            <person name="Thevarajoo S."/>
            <person name="Goh K.M."/>
            <person name="Ee R."/>
            <person name="Chan K.-G."/>
            <person name="Chong C.S."/>
        </authorList>
    </citation>
    <scope>NUCLEOTIDE SEQUENCE [LARGE SCALE GENOMIC DNA]</scope>
    <source>
        <strain evidence="2 3">UST030701-084</strain>
    </source>
</reference>
<accession>A0A150XGS0</accession>
<gene>
    <name evidence="2" type="ORF">AWW68_03850</name>
</gene>
<evidence type="ECO:0000256" key="1">
    <source>
        <dbReference type="SAM" id="Coils"/>
    </source>
</evidence>
<evidence type="ECO:0000313" key="2">
    <source>
        <dbReference type="EMBL" id="KYG77910.1"/>
    </source>
</evidence>
<evidence type="ECO:0008006" key="4">
    <source>
        <dbReference type="Google" id="ProtNLM"/>
    </source>
</evidence>
<dbReference type="Gene3D" id="1.20.120.20">
    <property type="entry name" value="Apolipoprotein"/>
    <property type="match status" value="1"/>
</dbReference>
<feature type="coiled-coil region" evidence="1">
    <location>
        <begin position="34"/>
        <end position="94"/>
    </location>
</feature>